<evidence type="ECO:0000256" key="1">
    <source>
        <dbReference type="ARBA" id="ARBA00023015"/>
    </source>
</evidence>
<evidence type="ECO:0000256" key="2">
    <source>
        <dbReference type="ARBA" id="ARBA00023125"/>
    </source>
</evidence>
<dbReference type="PANTHER" id="PTHR43280:SF26">
    <property type="entry name" value="ARAC-FAMILY TRANSCRIPTIONAL REGULATOR"/>
    <property type="match status" value="1"/>
</dbReference>
<dbReference type="InterPro" id="IPR018060">
    <property type="entry name" value="HTH_AraC"/>
</dbReference>
<dbReference type="SMART" id="SM00342">
    <property type="entry name" value="HTH_ARAC"/>
    <property type="match status" value="1"/>
</dbReference>
<dbReference type="STRING" id="1194526.A284_09990"/>
<comment type="caution">
    <text evidence="5">The sequence shown here is derived from an EMBL/GenBank/DDBJ whole genome shotgun (WGS) entry which is preliminary data.</text>
</comment>
<dbReference type="Proteomes" id="UP000240717">
    <property type="component" value="Unassembled WGS sequence"/>
</dbReference>
<dbReference type="EMBL" id="PZEV01000017">
    <property type="protein sequence ID" value="PTI51120.1"/>
    <property type="molecule type" value="Genomic_DNA"/>
</dbReference>
<keyword evidence="3" id="KW-0804">Transcription</keyword>
<protein>
    <submittedName>
        <fullName evidence="5">AraC family transcriptional regulator</fullName>
    </submittedName>
</protein>
<proteinExistence type="predicted"/>
<gene>
    <name evidence="5" type="ORF">BU085_06555</name>
</gene>
<dbReference type="SUPFAM" id="SSF46689">
    <property type="entry name" value="Homeodomain-like"/>
    <property type="match status" value="1"/>
</dbReference>
<dbReference type="Pfam" id="PF12833">
    <property type="entry name" value="HTH_18"/>
    <property type="match status" value="1"/>
</dbReference>
<dbReference type="Gene3D" id="1.10.10.60">
    <property type="entry name" value="Homeodomain-like"/>
    <property type="match status" value="2"/>
</dbReference>
<evidence type="ECO:0000313" key="5">
    <source>
        <dbReference type="EMBL" id="PTI51120.1"/>
    </source>
</evidence>
<dbReference type="GO" id="GO:0043565">
    <property type="term" value="F:sequence-specific DNA binding"/>
    <property type="evidence" value="ECO:0007669"/>
    <property type="project" value="InterPro"/>
</dbReference>
<organism evidence="5 6">
    <name type="scientific">Staphylococcus warneri</name>
    <dbReference type="NCBI Taxonomy" id="1292"/>
    <lineage>
        <taxon>Bacteria</taxon>
        <taxon>Bacillati</taxon>
        <taxon>Bacillota</taxon>
        <taxon>Bacilli</taxon>
        <taxon>Bacillales</taxon>
        <taxon>Staphylococcaceae</taxon>
        <taxon>Staphylococcus</taxon>
    </lineage>
</organism>
<name>A0A2T4Q0K3_STAWA</name>
<dbReference type="GO" id="GO:0003700">
    <property type="term" value="F:DNA-binding transcription factor activity"/>
    <property type="evidence" value="ECO:0007669"/>
    <property type="project" value="InterPro"/>
</dbReference>
<dbReference type="InterPro" id="IPR009057">
    <property type="entry name" value="Homeodomain-like_sf"/>
</dbReference>
<evidence type="ECO:0000256" key="3">
    <source>
        <dbReference type="ARBA" id="ARBA00023163"/>
    </source>
</evidence>
<feature type="domain" description="HTH araC/xylS-type" evidence="4">
    <location>
        <begin position="153"/>
        <end position="251"/>
    </location>
</feature>
<dbReference type="InterPro" id="IPR020449">
    <property type="entry name" value="Tscrpt_reg_AraC-type_HTH"/>
</dbReference>
<accession>A0A2T4Q0K3</accession>
<sequence>MPNSYLRILSNVEYPTTRCQDGIILFWPLESDMYVQKFRKQMTINNDIYIINNADVFSVNTKGRMIMLYLTSDWFTEQGFSFFEFQYTSNLIKSSNLLKDLILQLALKRISQDNQEMLDQLTREIVQIIGTEAVVDKDIAVNQYNYTYYNDLKEELEYIDNHIETRLTLKDISTDLFISKSNISSQFHQLIGMGFKRYVDTLKISKSIEMLLTTSATISHISDALGFSNMSTFSKMFKGYLGVTPNDYRKLSKYDKNVMFKVNIETDQDIEAFKTYVEDLVEQHNIEKYEDIQLDIGTPNKVKPFYSTIQIQTIEEIRYLFLYDKFEKYDFSRTDVIFYIVPTLTEICDVMTYDDKRKIAEVIIEKGLRVAFNIDNYRVIDHLGICFNDAVLKLKNAMKVIPYEYEVISVFNLDEKEIREIYRDIIKFQDLHINHVIGLDMTCLLDDPVLLKTIESQIKRLKFEYLFIDNAKLKTSYLIDENEHLLLKNEIQLKNLKAILNEIDFVKEKMILLNVENHQLINDKDNDLSNSAPLIIETVSTLRETFAGLGFNLYDHTHLFNTLHLFDKNGFKTTFGLIFNELTWLFNQEYVDATYYKKVELDDRYVLCLFDWRIIENEATNENYEDSHVYVSFDQTPSNKRYFIFIGKINSYSGNLNHLISKDLRNKYDWTSEFLDTIDYYFKPMVEVIEHDFTEKSLDINLSYNSFYMITIFKNESKIKRAWHNSI</sequence>
<dbReference type="PANTHER" id="PTHR43280">
    <property type="entry name" value="ARAC-FAMILY TRANSCRIPTIONAL REGULATOR"/>
    <property type="match status" value="1"/>
</dbReference>
<dbReference type="PRINTS" id="PR00032">
    <property type="entry name" value="HTHARAC"/>
</dbReference>
<keyword evidence="1" id="KW-0805">Transcription regulation</keyword>
<dbReference type="AlphaFoldDB" id="A0A2T4Q0K3"/>
<dbReference type="PROSITE" id="PS01124">
    <property type="entry name" value="HTH_ARAC_FAMILY_2"/>
    <property type="match status" value="1"/>
</dbReference>
<evidence type="ECO:0000259" key="4">
    <source>
        <dbReference type="PROSITE" id="PS01124"/>
    </source>
</evidence>
<reference evidence="5 6" key="1">
    <citation type="journal article" date="2016" name="Front. Microbiol.">
        <title>Comprehensive Phylogenetic Analysis of Bovine Non-aureus Staphylococci Species Based on Whole-Genome Sequencing.</title>
        <authorList>
            <person name="Naushad S."/>
            <person name="Barkema H.W."/>
            <person name="Luby C."/>
            <person name="Condas L.A."/>
            <person name="Nobrega D.B."/>
            <person name="Carson D.A."/>
            <person name="De Buck J."/>
        </authorList>
    </citation>
    <scope>NUCLEOTIDE SEQUENCE [LARGE SCALE GENOMIC DNA]</scope>
    <source>
        <strain evidence="5 6">SNUC 2993</strain>
    </source>
</reference>
<evidence type="ECO:0000313" key="6">
    <source>
        <dbReference type="Proteomes" id="UP000240717"/>
    </source>
</evidence>
<keyword evidence="2" id="KW-0238">DNA-binding</keyword>
<dbReference type="RefSeq" id="WP_107532181.1">
    <property type="nucleotide sequence ID" value="NZ_PZEV01000017.1"/>
</dbReference>